<reference evidence="1" key="1">
    <citation type="submission" date="2021-06" db="EMBL/GenBank/DDBJ databases">
        <authorList>
            <person name="Kallberg Y."/>
            <person name="Tangrot J."/>
            <person name="Rosling A."/>
        </authorList>
    </citation>
    <scope>NUCLEOTIDE SEQUENCE</scope>
    <source>
        <strain evidence="1">IL203A</strain>
    </source>
</reference>
<name>A0ACA9KQA3_9GLOM</name>
<feature type="non-terminal residue" evidence="1">
    <location>
        <position position="1"/>
    </location>
</feature>
<gene>
    <name evidence="1" type="ORF">DHETER_LOCUS2375</name>
</gene>
<accession>A0ACA9KQA3</accession>
<dbReference type="Proteomes" id="UP000789702">
    <property type="component" value="Unassembled WGS sequence"/>
</dbReference>
<organism evidence="1 2">
    <name type="scientific">Dentiscutata heterogama</name>
    <dbReference type="NCBI Taxonomy" id="1316150"/>
    <lineage>
        <taxon>Eukaryota</taxon>
        <taxon>Fungi</taxon>
        <taxon>Fungi incertae sedis</taxon>
        <taxon>Mucoromycota</taxon>
        <taxon>Glomeromycotina</taxon>
        <taxon>Glomeromycetes</taxon>
        <taxon>Diversisporales</taxon>
        <taxon>Gigasporaceae</taxon>
        <taxon>Dentiscutata</taxon>
    </lineage>
</organism>
<sequence>ERVFYEHHQLNQEARCTAMKMLKAEAKPSIIYETIRDEDGKLITTRKDISNLGLKLTY</sequence>
<keyword evidence="2" id="KW-1185">Reference proteome</keyword>
<dbReference type="EMBL" id="CAJVPU010001700">
    <property type="protein sequence ID" value="CAG8486680.1"/>
    <property type="molecule type" value="Genomic_DNA"/>
</dbReference>
<evidence type="ECO:0000313" key="2">
    <source>
        <dbReference type="Proteomes" id="UP000789702"/>
    </source>
</evidence>
<comment type="caution">
    <text evidence="1">The sequence shown here is derived from an EMBL/GenBank/DDBJ whole genome shotgun (WGS) entry which is preliminary data.</text>
</comment>
<evidence type="ECO:0000313" key="1">
    <source>
        <dbReference type="EMBL" id="CAG8486680.1"/>
    </source>
</evidence>
<protein>
    <submittedName>
        <fullName evidence="1">7455_t:CDS:1</fullName>
    </submittedName>
</protein>
<proteinExistence type="predicted"/>